<dbReference type="Gene3D" id="3.30.1330.40">
    <property type="entry name" value="RutC-like"/>
    <property type="match status" value="1"/>
</dbReference>
<feature type="signal peptide" evidence="1">
    <location>
        <begin position="1"/>
        <end position="35"/>
    </location>
</feature>
<comment type="caution">
    <text evidence="2">The sequence shown here is derived from an EMBL/GenBank/DDBJ whole genome shotgun (WGS) entry which is preliminary data.</text>
</comment>
<dbReference type="SUPFAM" id="SSF55298">
    <property type="entry name" value="YjgF-like"/>
    <property type="match status" value="1"/>
</dbReference>
<accession>A0A2T4YRQ9</accession>
<name>A0A2T4YRQ9_9SPHN</name>
<dbReference type="PANTHER" id="PTHR11803">
    <property type="entry name" value="2-IMINOBUTANOATE/2-IMINOPROPANOATE DEAMINASE RIDA"/>
    <property type="match status" value="1"/>
</dbReference>
<dbReference type="GO" id="GO:0019239">
    <property type="term" value="F:deaminase activity"/>
    <property type="evidence" value="ECO:0007669"/>
    <property type="project" value="TreeGrafter"/>
</dbReference>
<evidence type="ECO:0000313" key="3">
    <source>
        <dbReference type="Proteomes" id="UP000240996"/>
    </source>
</evidence>
<dbReference type="Pfam" id="PF01042">
    <property type="entry name" value="Ribonuc_L-PSP"/>
    <property type="match status" value="1"/>
</dbReference>
<organism evidence="2 3">
    <name type="scientific">Sphingomonas aerolata</name>
    <dbReference type="NCBI Taxonomy" id="185951"/>
    <lineage>
        <taxon>Bacteria</taxon>
        <taxon>Pseudomonadati</taxon>
        <taxon>Pseudomonadota</taxon>
        <taxon>Alphaproteobacteria</taxon>
        <taxon>Sphingomonadales</taxon>
        <taxon>Sphingomonadaceae</taxon>
        <taxon>Sphingomonas</taxon>
    </lineage>
</organism>
<dbReference type="GO" id="GO:0005829">
    <property type="term" value="C:cytosol"/>
    <property type="evidence" value="ECO:0007669"/>
    <property type="project" value="TreeGrafter"/>
</dbReference>
<dbReference type="PANTHER" id="PTHR11803:SF59">
    <property type="entry name" value="ENDORIBONUCLEASE"/>
    <property type="match status" value="1"/>
</dbReference>
<dbReference type="InterPro" id="IPR035959">
    <property type="entry name" value="RutC-like_sf"/>
</dbReference>
<keyword evidence="1" id="KW-0732">Signal</keyword>
<protein>
    <submittedName>
        <fullName evidence="2">Enamine deaminase RidA (YjgF/YER057c/UK114 family)</fullName>
    </submittedName>
</protein>
<feature type="chain" id="PRO_5015420532" evidence="1">
    <location>
        <begin position="36"/>
        <end position="182"/>
    </location>
</feature>
<gene>
    <name evidence="2" type="ORF">C8J24_2422</name>
</gene>
<proteinExistence type="predicted"/>
<keyword evidence="3" id="KW-1185">Reference proteome</keyword>
<reference evidence="2 3" key="1">
    <citation type="submission" date="2018-04" db="EMBL/GenBank/DDBJ databases">
        <title>Genomic Encyclopedia of Type Strains, Phase III (KMG-III): the genomes of soil and plant-associated and newly described type strains.</title>
        <authorList>
            <person name="Whitman W."/>
        </authorList>
    </citation>
    <scope>NUCLEOTIDE SEQUENCE [LARGE SCALE GENOMIC DNA]</scope>
    <source>
        <strain evidence="2 3">NW12</strain>
    </source>
</reference>
<dbReference type="EMBL" id="PZZN01000002">
    <property type="protein sequence ID" value="PTM46182.1"/>
    <property type="molecule type" value="Genomic_DNA"/>
</dbReference>
<sequence>MPVRPIVNRVSRTLTRAGLGVSIAAATMLATSASAQIVRHANPGPGPSLILQSVTIPAGAETLVLSGQLAAPIDPSKPVTGVESFGDTRTQTVSVFTKIKAILAEHGYTMADVYKLTVFVTADPKLGDGKMDFAGMNDGFKQFFGSADNPNTVARSTVQVAALAGPNYLVEIEATAARMPRR</sequence>
<dbReference type="RefSeq" id="WP_107932517.1">
    <property type="nucleotide sequence ID" value="NZ_PZZN01000002.1"/>
</dbReference>
<evidence type="ECO:0000256" key="1">
    <source>
        <dbReference type="SAM" id="SignalP"/>
    </source>
</evidence>
<dbReference type="AlphaFoldDB" id="A0A2T4YRQ9"/>
<dbReference type="CDD" id="cd06151">
    <property type="entry name" value="YjgF_YER057c_UK114_like_3"/>
    <property type="match status" value="1"/>
</dbReference>
<dbReference type="InterPro" id="IPR006175">
    <property type="entry name" value="YjgF/YER057c/UK114"/>
</dbReference>
<evidence type="ECO:0000313" key="2">
    <source>
        <dbReference type="EMBL" id="PTM46182.1"/>
    </source>
</evidence>
<dbReference type="Proteomes" id="UP000240996">
    <property type="component" value="Unassembled WGS sequence"/>
</dbReference>